<feature type="compositionally biased region" description="Polar residues" evidence="1">
    <location>
        <begin position="103"/>
        <end position="119"/>
    </location>
</feature>
<evidence type="ECO:0000256" key="1">
    <source>
        <dbReference type="SAM" id="MobiDB-lite"/>
    </source>
</evidence>
<feature type="region of interest" description="Disordered" evidence="1">
    <location>
        <begin position="1"/>
        <end position="23"/>
    </location>
</feature>
<feature type="region of interest" description="Disordered" evidence="1">
    <location>
        <begin position="86"/>
        <end position="121"/>
    </location>
</feature>
<name>A0A9P1IL27_9PELO</name>
<dbReference type="Proteomes" id="UP001152747">
    <property type="component" value="Unassembled WGS sequence"/>
</dbReference>
<sequence length="286" mass="32251">MEDRFDHLEIDGEKDATKATKDDSWDIAGKEMLSGSGENSKNCSVEFKDAKSIMDEYEKKFFSNENRADRLFPEIDPRFHQKKFEKENSWEPSVVEMERQPSPERSQSNLDESMRTSTPKKPDSVLFRRLIPLHLDISSVHQSSTNITGSPIFAKCSPSSSSIFPNGIVQNGQLFTNTSVSKTTVSEKPNLLKMNSRRLAYGAVGIGDQLGLKLEMENVSDRMLNVRSNLDSGTDAFEIVGNQLELIGPGQKSELRVIFKPDKDHLEPSVFEMERQPSPERRTSST</sequence>
<accession>A0A9P1IL27</accession>
<dbReference type="AlphaFoldDB" id="A0A9P1IL27"/>
<dbReference type="OrthoDB" id="5799239at2759"/>
<evidence type="ECO:0000313" key="3">
    <source>
        <dbReference type="Proteomes" id="UP001152747"/>
    </source>
</evidence>
<comment type="caution">
    <text evidence="2">The sequence shown here is derived from an EMBL/GenBank/DDBJ whole genome shotgun (WGS) entry which is preliminary data.</text>
</comment>
<protein>
    <submittedName>
        <fullName evidence="2">Uncharacterized protein</fullName>
    </submittedName>
</protein>
<feature type="region of interest" description="Disordered" evidence="1">
    <location>
        <begin position="267"/>
        <end position="286"/>
    </location>
</feature>
<organism evidence="2 3">
    <name type="scientific">Caenorhabditis angaria</name>
    <dbReference type="NCBI Taxonomy" id="860376"/>
    <lineage>
        <taxon>Eukaryota</taxon>
        <taxon>Metazoa</taxon>
        <taxon>Ecdysozoa</taxon>
        <taxon>Nematoda</taxon>
        <taxon>Chromadorea</taxon>
        <taxon>Rhabditida</taxon>
        <taxon>Rhabditina</taxon>
        <taxon>Rhabditomorpha</taxon>
        <taxon>Rhabditoidea</taxon>
        <taxon>Rhabditidae</taxon>
        <taxon>Peloderinae</taxon>
        <taxon>Caenorhabditis</taxon>
    </lineage>
</organism>
<proteinExistence type="predicted"/>
<keyword evidence="3" id="KW-1185">Reference proteome</keyword>
<evidence type="ECO:0000313" key="2">
    <source>
        <dbReference type="EMBL" id="CAI5447031.1"/>
    </source>
</evidence>
<dbReference type="EMBL" id="CANHGI010000004">
    <property type="protein sequence ID" value="CAI5447031.1"/>
    <property type="molecule type" value="Genomic_DNA"/>
</dbReference>
<gene>
    <name evidence="2" type="ORF">CAMP_LOCUS9668</name>
</gene>
<reference evidence="2" key="1">
    <citation type="submission" date="2022-11" db="EMBL/GenBank/DDBJ databases">
        <authorList>
            <person name="Kikuchi T."/>
        </authorList>
    </citation>
    <scope>NUCLEOTIDE SEQUENCE</scope>
    <source>
        <strain evidence="2">PS1010</strain>
    </source>
</reference>